<name>A0ABV2SB25_9GAMM</name>
<sequence length="341" mass="37501">MKFAKKFFLAITLAAATFSVTSKGYCRDYLILQTATDKKTVHVVGSFRVSDRSRTATAVLLHETGHQLIAVQLYRASQGRIGVNARSFGQLFTLDYSRSSEEDFEPLASLIMDAVRERAGTSFEWLVNPQRGDDGVVSFTLPALGELPVERDNQDRLSSVDGISVYPMAVSTSQGVTFSGKKTSLSSQGIHLRRGISTNELALTPFRATKENAVRVLHLILVALIQRDVEQGVVLPRENGSRGIKTEPLINLAIYNNVTKSGKIKSPGRIYTFENFITDKPDAYFSVFKEPEQDPDSENAPPPDDFWPNFNFDNWIGKQNGNWGNGGWGDDGSGAAGAVPF</sequence>
<keyword evidence="2" id="KW-1185">Reference proteome</keyword>
<accession>A0ABV2SB25</accession>
<proteinExistence type="predicted"/>
<protein>
    <submittedName>
        <fullName evidence="1">Uncharacterized protein</fullName>
    </submittedName>
</protein>
<organism evidence="1 2">
    <name type="scientific">Endozoicomonas lisbonensis</name>
    <dbReference type="NCBI Taxonomy" id="3120522"/>
    <lineage>
        <taxon>Bacteria</taxon>
        <taxon>Pseudomonadati</taxon>
        <taxon>Pseudomonadota</taxon>
        <taxon>Gammaproteobacteria</taxon>
        <taxon>Oceanospirillales</taxon>
        <taxon>Endozoicomonadaceae</taxon>
        <taxon>Endozoicomonas</taxon>
    </lineage>
</organism>
<comment type="caution">
    <text evidence="1">The sequence shown here is derived from an EMBL/GenBank/DDBJ whole genome shotgun (WGS) entry which is preliminary data.</text>
</comment>
<evidence type="ECO:0000313" key="1">
    <source>
        <dbReference type="EMBL" id="MET4754944.1"/>
    </source>
</evidence>
<gene>
    <name evidence="1" type="ORF">V5J35_000136</name>
</gene>
<dbReference type="Proteomes" id="UP001549366">
    <property type="component" value="Unassembled WGS sequence"/>
</dbReference>
<dbReference type="EMBL" id="JBEWTB010000001">
    <property type="protein sequence ID" value="MET4754944.1"/>
    <property type="molecule type" value="Genomic_DNA"/>
</dbReference>
<reference evidence="1 2" key="1">
    <citation type="submission" date="2024-06" db="EMBL/GenBank/DDBJ databases">
        <title>Genomic Encyclopedia of Type Strains, Phase V (KMG-V): Genome sequencing to study the core and pangenomes of soil and plant-associated prokaryotes.</title>
        <authorList>
            <person name="Whitman W."/>
        </authorList>
    </citation>
    <scope>NUCLEOTIDE SEQUENCE [LARGE SCALE GENOMIC DNA]</scope>
    <source>
        <strain evidence="1 2">NE40</strain>
    </source>
</reference>
<evidence type="ECO:0000313" key="2">
    <source>
        <dbReference type="Proteomes" id="UP001549366"/>
    </source>
</evidence>
<dbReference type="RefSeq" id="WP_354011540.1">
    <property type="nucleotide sequence ID" value="NZ_JBEWTA010000003.1"/>
</dbReference>